<feature type="domain" description="SUI1" evidence="5">
    <location>
        <begin position="193"/>
        <end position="252"/>
    </location>
</feature>
<keyword evidence="2" id="KW-0648">Protein biosynthesis</keyword>
<dbReference type="Gene3D" id="3.30.780.10">
    <property type="entry name" value="SUI1-like domain"/>
    <property type="match status" value="1"/>
</dbReference>
<reference evidence="6 7" key="1">
    <citation type="submission" date="2024-10" db="EMBL/GenBank/DDBJ databases">
        <title>Updated reference genomes for cyclostephanoid diatoms.</title>
        <authorList>
            <person name="Roberts W.R."/>
            <person name="Alverson A.J."/>
        </authorList>
    </citation>
    <scope>NUCLEOTIDE SEQUENCE [LARGE SCALE GENOMIC DNA]</scope>
    <source>
        <strain evidence="6 7">AJA010-31</strain>
    </source>
</reference>
<comment type="caution">
    <text evidence="6">The sequence shown here is derived from an EMBL/GenBank/DDBJ whole genome shotgun (WGS) entry which is preliminary data.</text>
</comment>
<keyword evidence="4" id="KW-0732">Signal</keyword>
<protein>
    <recommendedName>
        <fullName evidence="5">SUI1 domain-containing protein</fullName>
    </recommendedName>
</protein>
<sequence>MVTIGPTAATILLSILATLFFLASQSAVADAFMPCSINAQHLTSSLQFAREYIVIGGNLPGIGPDDEDTYNMSKKERRQKEREKGEADFKSGKYKQNKKKKFTINYDKLEETVTRERTLMPREQRELNNKLGVKSNLGVPSTPIKKKVAGKKLSEKAARIQRQRTAGGTINSAAETVIPQSPEKQAIQIRVGKRGDKVVTMVQGMTLPMSGRKELLKEMKAKLGGGGTLVDGVLELQGSHADKVLEMMKTKGYSMAKVVK</sequence>
<dbReference type="SUPFAM" id="SSF55159">
    <property type="entry name" value="eIF1-like"/>
    <property type="match status" value="1"/>
</dbReference>
<evidence type="ECO:0000256" key="3">
    <source>
        <dbReference type="SAM" id="MobiDB-lite"/>
    </source>
</evidence>
<feature type="signal peptide" evidence="4">
    <location>
        <begin position="1"/>
        <end position="31"/>
    </location>
</feature>
<evidence type="ECO:0000256" key="4">
    <source>
        <dbReference type="SAM" id="SignalP"/>
    </source>
</evidence>
<name>A0ABD3PKS3_9STRA</name>
<feature type="chain" id="PRO_5044822800" description="SUI1 domain-containing protein" evidence="4">
    <location>
        <begin position="32"/>
        <end position="260"/>
    </location>
</feature>
<dbReference type="Proteomes" id="UP001530400">
    <property type="component" value="Unassembled WGS sequence"/>
</dbReference>
<dbReference type="InterPro" id="IPR005872">
    <property type="entry name" value="SUI1_arc_bac"/>
</dbReference>
<dbReference type="AlphaFoldDB" id="A0ABD3PKS3"/>
<dbReference type="InterPro" id="IPR001950">
    <property type="entry name" value="SUI1"/>
</dbReference>
<evidence type="ECO:0000256" key="1">
    <source>
        <dbReference type="ARBA" id="ARBA00022845"/>
    </source>
</evidence>
<dbReference type="PROSITE" id="PS50296">
    <property type="entry name" value="SUI1"/>
    <property type="match status" value="1"/>
</dbReference>
<organism evidence="6 7">
    <name type="scientific">Cyclotella atomus</name>
    <dbReference type="NCBI Taxonomy" id="382360"/>
    <lineage>
        <taxon>Eukaryota</taxon>
        <taxon>Sar</taxon>
        <taxon>Stramenopiles</taxon>
        <taxon>Ochrophyta</taxon>
        <taxon>Bacillariophyta</taxon>
        <taxon>Coscinodiscophyceae</taxon>
        <taxon>Thalassiosirophycidae</taxon>
        <taxon>Stephanodiscales</taxon>
        <taxon>Stephanodiscaceae</taxon>
        <taxon>Cyclotella</taxon>
    </lineage>
</organism>
<dbReference type="CDD" id="cd11567">
    <property type="entry name" value="YciH_like"/>
    <property type="match status" value="1"/>
</dbReference>
<feature type="region of interest" description="Disordered" evidence="3">
    <location>
        <begin position="64"/>
        <end position="92"/>
    </location>
</feature>
<evidence type="ECO:0000313" key="6">
    <source>
        <dbReference type="EMBL" id="KAL3788249.1"/>
    </source>
</evidence>
<dbReference type="GO" id="GO:0006417">
    <property type="term" value="P:regulation of translation"/>
    <property type="evidence" value="ECO:0007669"/>
    <property type="project" value="UniProtKB-KW"/>
</dbReference>
<dbReference type="EMBL" id="JALLPJ020000573">
    <property type="protein sequence ID" value="KAL3788249.1"/>
    <property type="molecule type" value="Genomic_DNA"/>
</dbReference>
<evidence type="ECO:0000313" key="7">
    <source>
        <dbReference type="Proteomes" id="UP001530400"/>
    </source>
</evidence>
<dbReference type="Pfam" id="PF01253">
    <property type="entry name" value="SUI1"/>
    <property type="match status" value="1"/>
</dbReference>
<dbReference type="GO" id="GO:0006412">
    <property type="term" value="P:translation"/>
    <property type="evidence" value="ECO:0007669"/>
    <property type="project" value="UniProtKB-KW"/>
</dbReference>
<keyword evidence="7" id="KW-1185">Reference proteome</keyword>
<accession>A0ABD3PKS3</accession>
<evidence type="ECO:0000259" key="5">
    <source>
        <dbReference type="PROSITE" id="PS50296"/>
    </source>
</evidence>
<evidence type="ECO:0000256" key="2">
    <source>
        <dbReference type="ARBA" id="ARBA00022917"/>
    </source>
</evidence>
<dbReference type="InterPro" id="IPR036877">
    <property type="entry name" value="SUI1_dom_sf"/>
</dbReference>
<feature type="compositionally biased region" description="Basic and acidic residues" evidence="3">
    <location>
        <begin position="78"/>
        <end position="91"/>
    </location>
</feature>
<gene>
    <name evidence="6" type="ORF">ACHAWO_003287</name>
</gene>
<keyword evidence="1" id="KW-0810">Translation regulation</keyword>
<proteinExistence type="predicted"/>
<feature type="region of interest" description="Disordered" evidence="3">
    <location>
        <begin position="133"/>
        <end position="156"/>
    </location>
</feature>